<gene>
    <name evidence="5" type="ORF">CWI69_09275</name>
</gene>
<feature type="domain" description="4Fe-4S ferredoxin-type" evidence="4">
    <location>
        <begin position="30"/>
        <end position="64"/>
    </location>
</feature>
<dbReference type="SUPFAM" id="SSF54862">
    <property type="entry name" value="4Fe-4S ferredoxins"/>
    <property type="match status" value="1"/>
</dbReference>
<organism evidence="5 6">
    <name type="scientific">Pseudidiomarina halophila</name>
    <dbReference type="NCBI Taxonomy" id="1449799"/>
    <lineage>
        <taxon>Bacteria</taxon>
        <taxon>Pseudomonadati</taxon>
        <taxon>Pseudomonadota</taxon>
        <taxon>Gammaproteobacteria</taxon>
        <taxon>Alteromonadales</taxon>
        <taxon>Idiomarinaceae</taxon>
        <taxon>Pseudidiomarina</taxon>
    </lineage>
</organism>
<dbReference type="Pfam" id="PF13187">
    <property type="entry name" value="Fer4_9"/>
    <property type="match status" value="1"/>
</dbReference>
<dbReference type="Gene3D" id="3.30.70.20">
    <property type="match status" value="1"/>
</dbReference>
<evidence type="ECO:0000313" key="5">
    <source>
        <dbReference type="EMBL" id="RUO51834.1"/>
    </source>
</evidence>
<dbReference type="OrthoDB" id="9803397at2"/>
<keyword evidence="6" id="KW-1185">Reference proteome</keyword>
<comment type="caution">
    <text evidence="5">The sequence shown here is derived from an EMBL/GenBank/DDBJ whole genome shotgun (WGS) entry which is preliminary data.</text>
</comment>
<dbReference type="RefSeq" id="WP_126763938.1">
    <property type="nucleotide sequence ID" value="NZ_JBHLTZ010000010.1"/>
</dbReference>
<dbReference type="InterPro" id="IPR017896">
    <property type="entry name" value="4Fe4S_Fe-S-bd"/>
</dbReference>
<evidence type="ECO:0000256" key="2">
    <source>
        <dbReference type="ARBA" id="ARBA00023004"/>
    </source>
</evidence>
<evidence type="ECO:0000256" key="1">
    <source>
        <dbReference type="ARBA" id="ARBA00022723"/>
    </source>
</evidence>
<sequence length="67" mass="7146">MPVVIDSDCINCDMCVPECPNEAIIMGAAHYVVDLEKCTECEGFYDAPACIPVCPVDCMTLVTDASA</sequence>
<evidence type="ECO:0000313" key="6">
    <source>
        <dbReference type="Proteomes" id="UP000287198"/>
    </source>
</evidence>
<dbReference type="AlphaFoldDB" id="A0A432XT75"/>
<evidence type="ECO:0000259" key="4">
    <source>
        <dbReference type="PROSITE" id="PS51379"/>
    </source>
</evidence>
<evidence type="ECO:0000256" key="3">
    <source>
        <dbReference type="ARBA" id="ARBA00023014"/>
    </source>
</evidence>
<reference evidence="6" key="1">
    <citation type="journal article" date="2018" name="Front. Microbiol.">
        <title>Genome-Based Analysis Reveals the Taxonomy and Diversity of the Family Idiomarinaceae.</title>
        <authorList>
            <person name="Liu Y."/>
            <person name="Lai Q."/>
            <person name="Shao Z."/>
        </authorList>
    </citation>
    <scope>NUCLEOTIDE SEQUENCE [LARGE SCALE GENOMIC DNA]</scope>
    <source>
        <strain evidence="6">BH195</strain>
    </source>
</reference>
<name>A0A432XT75_9GAMM</name>
<dbReference type="InterPro" id="IPR017900">
    <property type="entry name" value="4Fe4S_Fe_S_CS"/>
</dbReference>
<dbReference type="GO" id="GO:0051536">
    <property type="term" value="F:iron-sulfur cluster binding"/>
    <property type="evidence" value="ECO:0007669"/>
    <property type="project" value="UniProtKB-KW"/>
</dbReference>
<dbReference type="PROSITE" id="PS51379">
    <property type="entry name" value="4FE4S_FER_2"/>
    <property type="match status" value="2"/>
</dbReference>
<dbReference type="EMBL" id="PIPW01000003">
    <property type="protein sequence ID" value="RUO51834.1"/>
    <property type="molecule type" value="Genomic_DNA"/>
</dbReference>
<dbReference type="PROSITE" id="PS00198">
    <property type="entry name" value="4FE4S_FER_1"/>
    <property type="match status" value="1"/>
</dbReference>
<keyword evidence="3" id="KW-0411">Iron-sulfur</keyword>
<keyword evidence="1" id="KW-0479">Metal-binding</keyword>
<dbReference type="Proteomes" id="UP000287198">
    <property type="component" value="Unassembled WGS sequence"/>
</dbReference>
<accession>A0A432XT75</accession>
<feature type="domain" description="4Fe-4S ferredoxin-type" evidence="4">
    <location>
        <begin position="1"/>
        <end position="29"/>
    </location>
</feature>
<keyword evidence="2" id="KW-0408">Iron</keyword>
<proteinExistence type="predicted"/>
<dbReference type="GO" id="GO:0046872">
    <property type="term" value="F:metal ion binding"/>
    <property type="evidence" value="ECO:0007669"/>
    <property type="project" value="UniProtKB-KW"/>
</dbReference>
<protein>
    <submittedName>
        <fullName evidence="5">Ferredoxin</fullName>
    </submittedName>
</protein>